<keyword evidence="3" id="KW-0732">Signal</keyword>
<dbReference type="GO" id="GO:0015562">
    <property type="term" value="F:efflux transmembrane transporter activity"/>
    <property type="evidence" value="ECO:0007669"/>
    <property type="project" value="TreeGrafter"/>
</dbReference>
<evidence type="ECO:0000313" key="6">
    <source>
        <dbReference type="Proteomes" id="UP000548632"/>
    </source>
</evidence>
<evidence type="ECO:0000259" key="4">
    <source>
        <dbReference type="Pfam" id="PF25917"/>
    </source>
</evidence>
<keyword evidence="6" id="KW-1185">Reference proteome</keyword>
<keyword evidence="2" id="KW-0175">Coiled coil</keyword>
<comment type="caution">
    <text evidence="5">The sequence shown here is derived from an EMBL/GenBank/DDBJ whole genome shotgun (WGS) entry which is preliminary data.</text>
</comment>
<dbReference type="Gene3D" id="2.40.30.170">
    <property type="match status" value="1"/>
</dbReference>
<organism evidence="5 6">
    <name type="scientific">Thiospirillum jenense</name>
    <dbReference type="NCBI Taxonomy" id="1653858"/>
    <lineage>
        <taxon>Bacteria</taxon>
        <taxon>Pseudomonadati</taxon>
        <taxon>Pseudomonadota</taxon>
        <taxon>Gammaproteobacteria</taxon>
        <taxon>Chromatiales</taxon>
        <taxon>Chromatiaceae</taxon>
        <taxon>Thiospirillum</taxon>
    </lineage>
</organism>
<dbReference type="RefSeq" id="WP_182583286.1">
    <property type="nucleotide sequence ID" value="NZ_JABVCQ010000009.1"/>
</dbReference>
<dbReference type="PANTHER" id="PTHR30469:SF18">
    <property type="entry name" value="RESISTANCE-NODULATION-CELL DIVISION (RND) EFFLUX MEMBRANE FUSION PROTEIN-RELATED"/>
    <property type="match status" value="1"/>
</dbReference>
<dbReference type="GO" id="GO:1990281">
    <property type="term" value="C:efflux pump complex"/>
    <property type="evidence" value="ECO:0007669"/>
    <property type="project" value="TreeGrafter"/>
</dbReference>
<dbReference type="InterPro" id="IPR058625">
    <property type="entry name" value="MdtA-like_BSH"/>
</dbReference>
<accession>A0A839HHN2</accession>
<dbReference type="Gene3D" id="2.40.50.100">
    <property type="match status" value="2"/>
</dbReference>
<dbReference type="Proteomes" id="UP000548632">
    <property type="component" value="Unassembled WGS sequence"/>
</dbReference>
<evidence type="ECO:0000256" key="2">
    <source>
        <dbReference type="SAM" id="Coils"/>
    </source>
</evidence>
<feature type="coiled-coil region" evidence="2">
    <location>
        <begin position="165"/>
        <end position="199"/>
    </location>
</feature>
<dbReference type="SUPFAM" id="SSF111369">
    <property type="entry name" value="HlyD-like secretion proteins"/>
    <property type="match status" value="1"/>
</dbReference>
<dbReference type="InterPro" id="IPR006143">
    <property type="entry name" value="RND_pump_MFP"/>
</dbReference>
<dbReference type="Gene3D" id="1.10.287.470">
    <property type="entry name" value="Helix hairpin bin"/>
    <property type="match status" value="1"/>
</dbReference>
<gene>
    <name evidence="5" type="ORF">HUK38_05520</name>
</gene>
<dbReference type="PANTHER" id="PTHR30469">
    <property type="entry name" value="MULTIDRUG RESISTANCE PROTEIN MDTA"/>
    <property type="match status" value="1"/>
</dbReference>
<evidence type="ECO:0000256" key="1">
    <source>
        <dbReference type="ARBA" id="ARBA00009477"/>
    </source>
</evidence>
<evidence type="ECO:0000256" key="3">
    <source>
        <dbReference type="SAM" id="SignalP"/>
    </source>
</evidence>
<feature type="chain" id="PRO_5032486367" evidence="3">
    <location>
        <begin position="31"/>
        <end position="398"/>
    </location>
</feature>
<dbReference type="Pfam" id="PF25917">
    <property type="entry name" value="BSH_RND"/>
    <property type="match status" value="1"/>
</dbReference>
<dbReference type="Gene3D" id="2.40.420.20">
    <property type="match status" value="1"/>
</dbReference>
<proteinExistence type="inferred from homology"/>
<evidence type="ECO:0000313" key="5">
    <source>
        <dbReference type="EMBL" id="MBB1125692.1"/>
    </source>
</evidence>
<name>A0A839HHN2_9GAMM</name>
<sequence length="398" mass="43606">MAKIISSRTIPRIFAHCLFATTLLLSPAGAEETIYIVKQAEGLPTVAIGGTVIPYKEVTFAAQMPGRIKFIAGIEGDAFKANDTLASIDATELLAQRQALVAQMATADAQMRNAGVQFNRELFSPRARSSPGGMGMPNLFDQMFTRPMEDFMGERDQGTEQSADLFASRTQVQEAQNQLMRLQAELQALDAKLRDANSIAPFSGIIIKKLVEVGDTVQPGQPLLKYADVEYLQVEVDIPARLRSGLREGMMLRADLDVPIRSQSRSEPNEDHRVLPVRLAQIFPMADTQRHTIKVKFDLPQGMSEPGMYAKVLIPDFTAPAQVNPVIPQLAIRYNGSLPGVYVLDEHNRPQLRLIRVGEPVPPNDVTILSGLRAGERILANPAPTVTTGWSQRGAAGR</sequence>
<dbReference type="AlphaFoldDB" id="A0A839HHN2"/>
<protein>
    <submittedName>
        <fullName evidence="5">Efflux RND transporter periplasmic adaptor subunit</fullName>
    </submittedName>
</protein>
<feature type="domain" description="Multidrug resistance protein MdtA-like barrel-sandwich hybrid" evidence="4">
    <location>
        <begin position="57"/>
        <end position="222"/>
    </location>
</feature>
<feature type="signal peptide" evidence="3">
    <location>
        <begin position="1"/>
        <end position="30"/>
    </location>
</feature>
<dbReference type="NCBIfam" id="TIGR01730">
    <property type="entry name" value="RND_mfp"/>
    <property type="match status" value="1"/>
</dbReference>
<dbReference type="EMBL" id="JABVCQ010000009">
    <property type="protein sequence ID" value="MBB1125692.1"/>
    <property type="molecule type" value="Genomic_DNA"/>
</dbReference>
<reference evidence="5 6" key="1">
    <citation type="journal article" date="2020" name="Arch. Microbiol.">
        <title>The genome sequence of the giant phototrophic gammaproteobacterium Thiospirillum jenense gives insight into its physiological properties and phylogenetic relationships.</title>
        <authorList>
            <person name="Imhoff J.F."/>
            <person name="Meyer T.E."/>
            <person name="Kyndt J.A."/>
        </authorList>
    </citation>
    <scope>NUCLEOTIDE SEQUENCE [LARGE SCALE GENOMIC DNA]</scope>
    <source>
        <strain evidence="5 6">DSM 216</strain>
    </source>
</reference>
<comment type="similarity">
    <text evidence="1">Belongs to the membrane fusion protein (MFP) (TC 8.A.1) family.</text>
</comment>